<evidence type="ECO:0000313" key="1">
    <source>
        <dbReference type="EMBL" id="GAA2021394.1"/>
    </source>
</evidence>
<dbReference type="EMBL" id="BAAAQN010000007">
    <property type="protein sequence ID" value="GAA2021394.1"/>
    <property type="molecule type" value="Genomic_DNA"/>
</dbReference>
<dbReference type="InterPro" id="IPR012545">
    <property type="entry name" value="DUF1697"/>
</dbReference>
<dbReference type="Gene3D" id="3.30.70.1260">
    <property type="entry name" value="bacterial protein sp0830 like"/>
    <property type="match status" value="1"/>
</dbReference>
<proteinExistence type="predicted"/>
<dbReference type="PANTHER" id="PTHR36439">
    <property type="entry name" value="BLL4334 PROTEIN"/>
    <property type="match status" value="1"/>
</dbReference>
<dbReference type="RefSeq" id="WP_344665040.1">
    <property type="nucleotide sequence ID" value="NZ_BAAAQN010000007.1"/>
</dbReference>
<dbReference type="Pfam" id="PF08002">
    <property type="entry name" value="DUF1697"/>
    <property type="match status" value="1"/>
</dbReference>
<sequence>MSTRLILLRGINVGGRNKVPMADLRKCLEGLGFSRVSTYIASGNAILDSDQPAEEIQARIEGALPECFQLDSELIKVLALTHGQLQAIVDNRPDGFGEQPQKYHSDAIFLMGISPAQAMSAFDPREGVDCVWPGDGVVYSQRLSAMRTKSRLSKVLSTPVYKSMTIRSWSTTMSLLELVANEDPSS</sequence>
<keyword evidence="2" id="KW-1185">Reference proteome</keyword>
<comment type="caution">
    <text evidence="1">The sequence shown here is derived from an EMBL/GenBank/DDBJ whole genome shotgun (WGS) entry which is preliminary data.</text>
</comment>
<organism evidence="1 2">
    <name type="scientific">Catenulispora yoronensis</name>
    <dbReference type="NCBI Taxonomy" id="450799"/>
    <lineage>
        <taxon>Bacteria</taxon>
        <taxon>Bacillati</taxon>
        <taxon>Actinomycetota</taxon>
        <taxon>Actinomycetes</taxon>
        <taxon>Catenulisporales</taxon>
        <taxon>Catenulisporaceae</taxon>
        <taxon>Catenulispora</taxon>
    </lineage>
</organism>
<dbReference type="PANTHER" id="PTHR36439:SF1">
    <property type="entry name" value="DUF1697 DOMAIN-CONTAINING PROTEIN"/>
    <property type="match status" value="1"/>
</dbReference>
<accession>A0ABP5F950</accession>
<protein>
    <submittedName>
        <fullName evidence="1">DUF1697 domain-containing protein</fullName>
    </submittedName>
</protein>
<dbReference type="Gene3D" id="3.30.70.1280">
    <property type="entry name" value="SP0830-like domains"/>
    <property type="match status" value="1"/>
</dbReference>
<gene>
    <name evidence="1" type="ORF">GCM10009839_17990</name>
</gene>
<dbReference type="SUPFAM" id="SSF160379">
    <property type="entry name" value="SP0830-like"/>
    <property type="match status" value="1"/>
</dbReference>
<dbReference type="Proteomes" id="UP001500751">
    <property type="component" value="Unassembled WGS sequence"/>
</dbReference>
<evidence type="ECO:0000313" key="2">
    <source>
        <dbReference type="Proteomes" id="UP001500751"/>
    </source>
</evidence>
<reference evidence="2" key="1">
    <citation type="journal article" date="2019" name="Int. J. Syst. Evol. Microbiol.">
        <title>The Global Catalogue of Microorganisms (GCM) 10K type strain sequencing project: providing services to taxonomists for standard genome sequencing and annotation.</title>
        <authorList>
            <consortium name="The Broad Institute Genomics Platform"/>
            <consortium name="The Broad Institute Genome Sequencing Center for Infectious Disease"/>
            <person name="Wu L."/>
            <person name="Ma J."/>
        </authorList>
    </citation>
    <scope>NUCLEOTIDE SEQUENCE [LARGE SCALE GENOMIC DNA]</scope>
    <source>
        <strain evidence="2">JCM 16014</strain>
    </source>
</reference>
<name>A0ABP5F950_9ACTN</name>
<dbReference type="PIRSF" id="PIRSF008502">
    <property type="entry name" value="UCP008502"/>
    <property type="match status" value="1"/>
</dbReference>